<dbReference type="EMBL" id="MSZU01000111">
    <property type="protein sequence ID" value="OMP83824.1"/>
    <property type="molecule type" value="Genomic_DNA"/>
</dbReference>
<accession>A0A0G2FVR2</accession>
<dbReference type="GO" id="GO:0005783">
    <property type="term" value="C:endoplasmic reticulum"/>
    <property type="evidence" value="ECO:0007669"/>
    <property type="project" value="TreeGrafter"/>
</dbReference>
<reference evidence="8 13" key="4">
    <citation type="submission" date="2024-02" db="EMBL/GenBank/DDBJ databases">
        <title>De novo assembly and annotation of 12 fungi associated with fruit tree decline syndrome in Ontario, Canada.</title>
        <authorList>
            <person name="Sulman M."/>
            <person name="Ellouze W."/>
            <person name="Ilyukhin E."/>
        </authorList>
    </citation>
    <scope>NUCLEOTIDE SEQUENCE [LARGE SCALE GENOMIC DNA]</scope>
    <source>
        <strain evidence="8 13">FDS-637</strain>
    </source>
</reference>
<dbReference type="GeneID" id="92005805"/>
<sequence>MNDPRLNNLLRWGVENSEATRNDPALAGEQPKSNITPEMLAALMGGPSDAELMRESMRAITSEETDLENKLTAFDNFEQLVEQIDNANNIEPLGLWKPLLSQLESEEAELRRMAAWCVGTAVQNNVKAQEKLLEHDAIPTIVKLAVGEPNQAARKKAINALSSATRNFQPGLDAALQHLPDSYHGGKKLDATSMEDVDSIITKMREENAATA</sequence>
<protein>
    <submittedName>
        <fullName evidence="8">Hsp70 nucleotide exchange factor fes1</fullName>
    </submittedName>
    <submittedName>
        <fullName evidence="9">Putative hsp70 nucleotide exchange factor</fullName>
    </submittedName>
</protein>
<evidence type="ECO:0000256" key="6">
    <source>
        <dbReference type="ARBA" id="ARBA00024912"/>
    </source>
</evidence>
<evidence type="ECO:0000313" key="10">
    <source>
        <dbReference type="EMBL" id="OMP83824.1"/>
    </source>
</evidence>
<dbReference type="EMBL" id="LAQI01000177">
    <property type="protein sequence ID" value="KKY15953.1"/>
    <property type="molecule type" value="Genomic_DNA"/>
</dbReference>
<keyword evidence="5" id="KW-0810">Translation regulation</keyword>
<feature type="domain" description="Nucleotide exchange factor Fes1" evidence="7">
    <location>
        <begin position="6"/>
        <end position="90"/>
    </location>
</feature>
<dbReference type="Pfam" id="PF08609">
    <property type="entry name" value="Fes1"/>
    <property type="match status" value="1"/>
</dbReference>
<comment type="subcellular location">
    <subcellularLocation>
        <location evidence="1">Cytoplasm</location>
    </subcellularLocation>
</comment>
<dbReference type="AlphaFoldDB" id="A0A0G2FVR2"/>
<dbReference type="Gene3D" id="1.25.10.10">
    <property type="entry name" value="Leucine-rich Repeat Variant"/>
    <property type="match status" value="1"/>
</dbReference>
<dbReference type="InterPro" id="IPR050693">
    <property type="entry name" value="Hsp70_NEF-Inhibitors"/>
</dbReference>
<dbReference type="RefSeq" id="XP_066635777.1">
    <property type="nucleotide sequence ID" value="XM_066773210.1"/>
</dbReference>
<name>A0A0G2FVR2_9PEZI</name>
<dbReference type="Pfam" id="PF13646">
    <property type="entry name" value="HEAT_2"/>
    <property type="match status" value="1"/>
</dbReference>
<evidence type="ECO:0000313" key="8">
    <source>
        <dbReference type="EMBL" id="KAL0262748.1"/>
    </source>
</evidence>
<dbReference type="STRING" id="420778.A0A0G2FVR2"/>
<dbReference type="FunFam" id="1.25.10.10:FF:000434">
    <property type="entry name" value="Hsp70 nucleotide exchange factor fes1"/>
    <property type="match status" value="1"/>
</dbReference>
<evidence type="ECO:0000313" key="12">
    <source>
        <dbReference type="Proteomes" id="UP000190776"/>
    </source>
</evidence>
<dbReference type="PANTHER" id="PTHR19316">
    <property type="entry name" value="PROTEIN FOLDING REGULATOR"/>
    <property type="match status" value="1"/>
</dbReference>
<keyword evidence="13" id="KW-1185">Reference proteome</keyword>
<evidence type="ECO:0000256" key="3">
    <source>
        <dbReference type="ARBA" id="ARBA00022490"/>
    </source>
</evidence>
<dbReference type="SUPFAM" id="SSF48371">
    <property type="entry name" value="ARM repeat"/>
    <property type="match status" value="1"/>
</dbReference>
<gene>
    <name evidence="8" type="primary">FES1</name>
    <name evidence="10" type="ORF">BK809_0005205</name>
    <name evidence="8" type="ORF">SLS55_001720</name>
    <name evidence="9" type="ORF">UCDDS831_g07337</name>
</gene>
<keyword evidence="3" id="KW-0963">Cytoplasm</keyword>
<evidence type="ECO:0000256" key="2">
    <source>
        <dbReference type="ARBA" id="ARBA00011045"/>
    </source>
</evidence>
<dbReference type="GO" id="GO:0006417">
    <property type="term" value="P:regulation of translation"/>
    <property type="evidence" value="ECO:0007669"/>
    <property type="project" value="UniProtKB-KW"/>
</dbReference>
<dbReference type="GO" id="GO:0000774">
    <property type="term" value="F:adenyl-nucleotide exchange factor activity"/>
    <property type="evidence" value="ECO:0007669"/>
    <property type="project" value="TreeGrafter"/>
</dbReference>
<reference evidence="10 12" key="3">
    <citation type="submission" date="2017-01" db="EMBL/GenBank/DDBJ databases">
        <title>Draft genome sequence of Diplodia seriata F98.1, a fungal species involved in grapevine trunk diseases.</title>
        <authorList>
            <person name="Robert-Siegwald G."/>
            <person name="Vallet J."/>
            <person name="Abou-Mansour E."/>
            <person name="Xu J."/>
            <person name="Rey P."/>
            <person name="Bertsch C."/>
            <person name="Rego C."/>
            <person name="Larignon P."/>
            <person name="Fontaine F."/>
            <person name="Lebrun M.-H."/>
        </authorList>
    </citation>
    <scope>NUCLEOTIDE SEQUENCE [LARGE SCALE GENOMIC DNA]</scope>
    <source>
        <strain evidence="10 12">F98.1</strain>
    </source>
</reference>
<dbReference type="InterPro" id="IPR013918">
    <property type="entry name" value="Nucleotide_exch_fac_Fes1"/>
</dbReference>
<dbReference type="InterPro" id="IPR011989">
    <property type="entry name" value="ARM-like"/>
</dbReference>
<proteinExistence type="inferred from homology"/>
<evidence type="ECO:0000256" key="4">
    <source>
        <dbReference type="ARBA" id="ARBA00022737"/>
    </source>
</evidence>
<dbReference type="Proteomes" id="UP001430584">
    <property type="component" value="Unassembled WGS sequence"/>
</dbReference>
<dbReference type="PANTHER" id="PTHR19316:SF18">
    <property type="entry name" value="HSP70-BINDING PROTEIN 1"/>
    <property type="match status" value="1"/>
</dbReference>
<comment type="function">
    <text evidence="6">Functions as a nucleotide exchange factor (NEF) for Hsp70 chaperones which accelerates the release of ADP. Required for fully efficient Hsp70-mediated folding of proteins.</text>
</comment>
<dbReference type="EMBL" id="JAJVCZ030000002">
    <property type="protein sequence ID" value="KAL0262748.1"/>
    <property type="molecule type" value="Genomic_DNA"/>
</dbReference>
<comment type="similarity">
    <text evidence="2">Belongs to the FES1 family.</text>
</comment>
<keyword evidence="4" id="KW-0677">Repeat</keyword>
<evidence type="ECO:0000256" key="1">
    <source>
        <dbReference type="ARBA" id="ARBA00004496"/>
    </source>
</evidence>
<dbReference type="OrthoDB" id="10250458at2759"/>
<evidence type="ECO:0000313" key="9">
    <source>
        <dbReference type="EMBL" id="KKY15953.1"/>
    </source>
</evidence>
<reference evidence="9 11" key="2">
    <citation type="submission" date="2015-05" db="EMBL/GenBank/DDBJ databases">
        <title>Distinctive expansion of gene families associated with plant cell wall degradation and secondary metabolism in the genomes of grapevine trunk pathogens.</title>
        <authorList>
            <person name="Lawrence D.P."/>
            <person name="Travadon R."/>
            <person name="Rolshausen P.E."/>
            <person name="Baumgartner K."/>
        </authorList>
    </citation>
    <scope>NUCLEOTIDE SEQUENCE [LARGE SCALE GENOMIC DNA]</scope>
    <source>
        <strain evidence="9">DS831</strain>
    </source>
</reference>
<organism evidence="9 11">
    <name type="scientific">Diplodia seriata</name>
    <dbReference type="NCBI Taxonomy" id="420778"/>
    <lineage>
        <taxon>Eukaryota</taxon>
        <taxon>Fungi</taxon>
        <taxon>Dikarya</taxon>
        <taxon>Ascomycota</taxon>
        <taxon>Pezizomycotina</taxon>
        <taxon>Dothideomycetes</taxon>
        <taxon>Dothideomycetes incertae sedis</taxon>
        <taxon>Botryosphaeriales</taxon>
        <taxon>Botryosphaeriaceae</taxon>
        <taxon>Diplodia</taxon>
    </lineage>
</organism>
<dbReference type="InterPro" id="IPR016024">
    <property type="entry name" value="ARM-type_fold"/>
</dbReference>
<evidence type="ECO:0000259" key="7">
    <source>
        <dbReference type="Pfam" id="PF08609"/>
    </source>
</evidence>
<evidence type="ECO:0000313" key="11">
    <source>
        <dbReference type="Proteomes" id="UP000034182"/>
    </source>
</evidence>
<evidence type="ECO:0000313" key="13">
    <source>
        <dbReference type="Proteomes" id="UP001430584"/>
    </source>
</evidence>
<reference evidence="9 11" key="1">
    <citation type="submission" date="2015-03" db="EMBL/GenBank/DDBJ databases">
        <authorList>
            <person name="Morales-Cruz A."/>
            <person name="Amrine K.C."/>
            <person name="Cantu D."/>
        </authorList>
    </citation>
    <scope>NUCLEOTIDE SEQUENCE [LARGE SCALE GENOMIC DNA]</scope>
    <source>
        <strain evidence="9">DS831</strain>
    </source>
</reference>
<dbReference type="Proteomes" id="UP000034182">
    <property type="component" value="Unassembled WGS sequence"/>
</dbReference>
<comment type="caution">
    <text evidence="9">The sequence shown here is derived from an EMBL/GenBank/DDBJ whole genome shotgun (WGS) entry which is preliminary data.</text>
</comment>
<dbReference type="Proteomes" id="UP000190776">
    <property type="component" value="Unassembled WGS sequence"/>
</dbReference>
<evidence type="ECO:0000256" key="5">
    <source>
        <dbReference type="ARBA" id="ARBA00022845"/>
    </source>
</evidence>